<organism evidence="1 2">
    <name type="scientific">Nephila pilipes</name>
    <name type="common">Giant wood spider</name>
    <name type="synonym">Nephila maculata</name>
    <dbReference type="NCBI Taxonomy" id="299642"/>
    <lineage>
        <taxon>Eukaryota</taxon>
        <taxon>Metazoa</taxon>
        <taxon>Ecdysozoa</taxon>
        <taxon>Arthropoda</taxon>
        <taxon>Chelicerata</taxon>
        <taxon>Arachnida</taxon>
        <taxon>Araneae</taxon>
        <taxon>Araneomorphae</taxon>
        <taxon>Entelegynae</taxon>
        <taxon>Araneoidea</taxon>
        <taxon>Nephilidae</taxon>
        <taxon>Nephila</taxon>
    </lineage>
</organism>
<proteinExistence type="predicted"/>
<accession>A0A8X6UR78</accession>
<dbReference type="AlphaFoldDB" id="A0A8X6UR78"/>
<reference evidence="1" key="1">
    <citation type="submission" date="2020-08" db="EMBL/GenBank/DDBJ databases">
        <title>Multicomponent nature underlies the extraordinary mechanical properties of spider dragline silk.</title>
        <authorList>
            <person name="Kono N."/>
            <person name="Nakamura H."/>
            <person name="Mori M."/>
            <person name="Yoshida Y."/>
            <person name="Ohtoshi R."/>
            <person name="Malay A.D."/>
            <person name="Moran D.A.P."/>
            <person name="Tomita M."/>
            <person name="Numata K."/>
            <person name="Arakawa K."/>
        </authorList>
    </citation>
    <scope>NUCLEOTIDE SEQUENCE</scope>
</reference>
<sequence>MVKETSYTKIRHRNTMSSQEYLHLIPPADSHHHKIGCGQPEEKIVSASFHLPQGHKVVKLVQGEAEQSEWSIIPVNPLLEMLLFFSSGISQT</sequence>
<evidence type="ECO:0000313" key="2">
    <source>
        <dbReference type="Proteomes" id="UP000887013"/>
    </source>
</evidence>
<dbReference type="EMBL" id="BMAW01085163">
    <property type="protein sequence ID" value="GFU41731.1"/>
    <property type="molecule type" value="Genomic_DNA"/>
</dbReference>
<protein>
    <submittedName>
        <fullName evidence="1">Uncharacterized protein</fullName>
    </submittedName>
</protein>
<keyword evidence="2" id="KW-1185">Reference proteome</keyword>
<dbReference type="Proteomes" id="UP000887013">
    <property type="component" value="Unassembled WGS sequence"/>
</dbReference>
<gene>
    <name evidence="1" type="ORF">NPIL_290751</name>
</gene>
<name>A0A8X6UR78_NEPPI</name>
<comment type="caution">
    <text evidence="1">The sequence shown here is derived from an EMBL/GenBank/DDBJ whole genome shotgun (WGS) entry which is preliminary data.</text>
</comment>
<evidence type="ECO:0000313" key="1">
    <source>
        <dbReference type="EMBL" id="GFU41731.1"/>
    </source>
</evidence>